<organism evidence="5 6">
    <name type="scientific">PS1 clade bacterium</name>
    <dbReference type="NCBI Taxonomy" id="2175152"/>
    <lineage>
        <taxon>Bacteria</taxon>
        <taxon>Pseudomonadati</taxon>
        <taxon>Pseudomonadota</taxon>
        <taxon>Alphaproteobacteria</taxon>
        <taxon>PS1 clade</taxon>
    </lineage>
</organism>
<dbReference type="NCBIfam" id="TIGR02324">
    <property type="entry name" value="CP_lyasePhnL"/>
    <property type="match status" value="1"/>
</dbReference>
<dbReference type="PROSITE" id="PS00211">
    <property type="entry name" value="ABC_TRANSPORTER_1"/>
    <property type="match status" value="1"/>
</dbReference>
<proteinExistence type="inferred from homology"/>
<evidence type="ECO:0000313" key="6">
    <source>
        <dbReference type="Proteomes" id="UP000253570"/>
    </source>
</evidence>
<keyword evidence="5" id="KW-0456">Lyase</keyword>
<keyword evidence="3" id="KW-0067">ATP-binding</keyword>
<dbReference type="InterPro" id="IPR003593">
    <property type="entry name" value="AAA+_ATPase"/>
</dbReference>
<name>A0A368DIK2_9PROT</name>
<feature type="domain" description="ABC transporter" evidence="4">
    <location>
        <begin position="2"/>
        <end position="219"/>
    </location>
</feature>
<comment type="caution">
    <text evidence="5">The sequence shown here is derived from an EMBL/GenBank/DDBJ whole genome shotgun (WGS) entry which is preliminary data.</text>
</comment>
<evidence type="ECO:0000259" key="4">
    <source>
        <dbReference type="PROSITE" id="PS50893"/>
    </source>
</evidence>
<dbReference type="Proteomes" id="UP000253570">
    <property type="component" value="Unassembled WGS sequence"/>
</dbReference>
<gene>
    <name evidence="5" type="primary">phnL</name>
    <name evidence="5" type="ORF">DBW71_06340</name>
</gene>
<comment type="similarity">
    <text evidence="1">Belongs to the ABC transporter superfamily.</text>
</comment>
<protein>
    <submittedName>
        <fullName evidence="5">Phosphonate C-P lyase system protein PhnL</fullName>
    </submittedName>
</protein>
<dbReference type="InterPro" id="IPR027417">
    <property type="entry name" value="P-loop_NTPase"/>
</dbReference>
<dbReference type="InterPro" id="IPR017871">
    <property type="entry name" value="ABC_transporter-like_CS"/>
</dbReference>
<dbReference type="SMART" id="SM00382">
    <property type="entry name" value="AAA"/>
    <property type="match status" value="1"/>
</dbReference>
<dbReference type="AlphaFoldDB" id="A0A368DIK2"/>
<dbReference type="EMBL" id="QOQD01000022">
    <property type="protein sequence ID" value="RCL71672.1"/>
    <property type="molecule type" value="Genomic_DNA"/>
</dbReference>
<dbReference type="Gene3D" id="3.40.50.300">
    <property type="entry name" value="P-loop containing nucleotide triphosphate hydrolases"/>
    <property type="match status" value="1"/>
</dbReference>
<sequence length="222" mass="25152">MIELKDISKSFRLYTQNSAKITVFKDVNLTVNRGELVAFTGKSGSGKTTLMKMIYGNYLPSKGSILVDKTDITKINLQDLIRIRNHKMGYISQFLRVIPRVSTMNIVSDSLIKLGSEKEDALAQASELLNFLDIPRKLWDLSPLTFSGGEQQRINIARAMICNYPYFLLDEPTSSLDNKNIEKVITLIDKLKKNGCAIIGIFHDEMIRNEIADREIDVNSFK</sequence>
<dbReference type="PROSITE" id="PS50893">
    <property type="entry name" value="ABC_TRANSPORTER_2"/>
    <property type="match status" value="1"/>
</dbReference>
<dbReference type="GO" id="GO:0005524">
    <property type="term" value="F:ATP binding"/>
    <property type="evidence" value="ECO:0007669"/>
    <property type="project" value="UniProtKB-KW"/>
</dbReference>
<accession>A0A368DIK2</accession>
<dbReference type="SUPFAM" id="SSF52540">
    <property type="entry name" value="P-loop containing nucleoside triphosphate hydrolases"/>
    <property type="match status" value="1"/>
</dbReference>
<dbReference type="GO" id="GO:0016829">
    <property type="term" value="F:lyase activity"/>
    <property type="evidence" value="ECO:0007669"/>
    <property type="project" value="UniProtKB-KW"/>
</dbReference>
<evidence type="ECO:0000256" key="1">
    <source>
        <dbReference type="ARBA" id="ARBA00005417"/>
    </source>
</evidence>
<dbReference type="PANTHER" id="PTHR42798:SF7">
    <property type="entry name" value="ALPHA-D-RIBOSE 1-METHYLPHOSPHONATE 5-TRIPHOSPHATE SYNTHASE SUBUNIT PHNL"/>
    <property type="match status" value="1"/>
</dbReference>
<dbReference type="InterPro" id="IPR012701">
    <property type="entry name" value="CP_lyase_PhnL"/>
</dbReference>
<dbReference type="InterPro" id="IPR003439">
    <property type="entry name" value="ABC_transporter-like_ATP-bd"/>
</dbReference>
<dbReference type="GO" id="GO:0016887">
    <property type="term" value="F:ATP hydrolysis activity"/>
    <property type="evidence" value="ECO:0007669"/>
    <property type="project" value="InterPro"/>
</dbReference>
<evidence type="ECO:0000313" key="5">
    <source>
        <dbReference type="EMBL" id="RCL71672.1"/>
    </source>
</evidence>
<evidence type="ECO:0000256" key="2">
    <source>
        <dbReference type="ARBA" id="ARBA00022741"/>
    </source>
</evidence>
<evidence type="ECO:0000256" key="3">
    <source>
        <dbReference type="ARBA" id="ARBA00022840"/>
    </source>
</evidence>
<dbReference type="PANTHER" id="PTHR42798">
    <property type="entry name" value="LIPOPROTEIN-RELEASING SYSTEM ATP-BINDING PROTEIN LOLD"/>
    <property type="match status" value="1"/>
</dbReference>
<dbReference type="Pfam" id="PF00005">
    <property type="entry name" value="ABC_tran"/>
    <property type="match status" value="1"/>
</dbReference>
<reference evidence="5 6" key="1">
    <citation type="journal article" date="2018" name="Microbiome">
        <title>Fine metagenomic profile of the Mediterranean stratified and mixed water columns revealed by assembly and recruitment.</title>
        <authorList>
            <person name="Haro-Moreno J.M."/>
            <person name="Lopez-Perez M."/>
            <person name="De La Torre J.R."/>
            <person name="Picazo A."/>
            <person name="Camacho A."/>
            <person name="Rodriguez-Valera F."/>
        </authorList>
    </citation>
    <scope>NUCLEOTIDE SEQUENCE [LARGE SCALE GENOMIC DNA]</scope>
    <source>
        <strain evidence="5">MED-G57</strain>
    </source>
</reference>
<keyword evidence="2" id="KW-0547">Nucleotide-binding</keyword>